<protein>
    <submittedName>
        <fullName evidence="1">Uncharacterized protein</fullName>
    </submittedName>
</protein>
<accession>A0A8X6NPF6</accession>
<dbReference type="Proteomes" id="UP000887013">
    <property type="component" value="Unassembled WGS sequence"/>
</dbReference>
<dbReference type="EMBL" id="BMAW01060662">
    <property type="protein sequence ID" value="GFT27375.1"/>
    <property type="molecule type" value="Genomic_DNA"/>
</dbReference>
<proteinExistence type="predicted"/>
<sequence>MYGHWRSADYPDRVTVFKETRSKDGCALKNSAQHYQFCTILQRSPEMSLIFQKQTAWTFLTAIKTFCMRMPNVTSPEKPKQPCPNSVVKC</sequence>
<dbReference type="AlphaFoldDB" id="A0A8X6NPF6"/>
<gene>
    <name evidence="1" type="ORF">NPIL_312321</name>
</gene>
<evidence type="ECO:0000313" key="2">
    <source>
        <dbReference type="Proteomes" id="UP000887013"/>
    </source>
</evidence>
<reference evidence="1" key="1">
    <citation type="submission" date="2020-08" db="EMBL/GenBank/DDBJ databases">
        <title>Multicomponent nature underlies the extraordinary mechanical properties of spider dragline silk.</title>
        <authorList>
            <person name="Kono N."/>
            <person name="Nakamura H."/>
            <person name="Mori M."/>
            <person name="Yoshida Y."/>
            <person name="Ohtoshi R."/>
            <person name="Malay A.D."/>
            <person name="Moran D.A.P."/>
            <person name="Tomita M."/>
            <person name="Numata K."/>
            <person name="Arakawa K."/>
        </authorList>
    </citation>
    <scope>NUCLEOTIDE SEQUENCE</scope>
</reference>
<evidence type="ECO:0000313" key="1">
    <source>
        <dbReference type="EMBL" id="GFT27375.1"/>
    </source>
</evidence>
<organism evidence="1 2">
    <name type="scientific">Nephila pilipes</name>
    <name type="common">Giant wood spider</name>
    <name type="synonym">Nephila maculata</name>
    <dbReference type="NCBI Taxonomy" id="299642"/>
    <lineage>
        <taxon>Eukaryota</taxon>
        <taxon>Metazoa</taxon>
        <taxon>Ecdysozoa</taxon>
        <taxon>Arthropoda</taxon>
        <taxon>Chelicerata</taxon>
        <taxon>Arachnida</taxon>
        <taxon>Araneae</taxon>
        <taxon>Araneomorphae</taxon>
        <taxon>Entelegynae</taxon>
        <taxon>Araneoidea</taxon>
        <taxon>Nephilidae</taxon>
        <taxon>Nephila</taxon>
    </lineage>
</organism>
<comment type="caution">
    <text evidence="1">The sequence shown here is derived from an EMBL/GenBank/DDBJ whole genome shotgun (WGS) entry which is preliminary data.</text>
</comment>
<name>A0A8X6NPF6_NEPPI</name>
<keyword evidence="2" id="KW-1185">Reference proteome</keyword>